<gene>
    <name evidence="2" type="ORF">F8388_007628</name>
</gene>
<reference evidence="2 3" key="1">
    <citation type="journal article" date="2020" name="bioRxiv">
        <title>Sequence and annotation of 42 cannabis genomes reveals extensive copy number variation in cannabinoid synthesis and pathogen resistance genes.</title>
        <authorList>
            <person name="Mckernan K.J."/>
            <person name="Helbert Y."/>
            <person name="Kane L.T."/>
            <person name="Ebling H."/>
            <person name="Zhang L."/>
            <person name="Liu B."/>
            <person name="Eaton Z."/>
            <person name="Mclaughlin S."/>
            <person name="Kingan S."/>
            <person name="Baybayan P."/>
            <person name="Concepcion G."/>
            <person name="Jordan M."/>
            <person name="Riva A."/>
            <person name="Barbazuk W."/>
            <person name="Harkins T."/>
        </authorList>
    </citation>
    <scope>NUCLEOTIDE SEQUENCE [LARGE SCALE GENOMIC DNA]</scope>
    <source>
        <strain evidence="3">cv. Jamaican Lion 4</strain>
        <tissue evidence="2">Leaf</tissue>
    </source>
</reference>
<organism evidence="2 3">
    <name type="scientific">Cannabis sativa</name>
    <name type="common">Hemp</name>
    <name type="synonym">Marijuana</name>
    <dbReference type="NCBI Taxonomy" id="3483"/>
    <lineage>
        <taxon>Eukaryota</taxon>
        <taxon>Viridiplantae</taxon>
        <taxon>Streptophyta</taxon>
        <taxon>Embryophyta</taxon>
        <taxon>Tracheophyta</taxon>
        <taxon>Spermatophyta</taxon>
        <taxon>Magnoliopsida</taxon>
        <taxon>eudicotyledons</taxon>
        <taxon>Gunneridae</taxon>
        <taxon>Pentapetalae</taxon>
        <taxon>rosids</taxon>
        <taxon>fabids</taxon>
        <taxon>Rosales</taxon>
        <taxon>Cannabaceae</taxon>
        <taxon>Cannabis</taxon>
    </lineage>
</organism>
<evidence type="ECO:0000313" key="3">
    <source>
        <dbReference type="Proteomes" id="UP000525078"/>
    </source>
</evidence>
<feature type="region of interest" description="Disordered" evidence="1">
    <location>
        <begin position="90"/>
        <end position="112"/>
    </location>
</feature>
<accession>A0A7J6ET53</accession>
<name>A0A7J6ET53_CANSA</name>
<comment type="caution">
    <text evidence="2">The sequence shown here is derived from an EMBL/GenBank/DDBJ whole genome shotgun (WGS) entry which is preliminary data.</text>
</comment>
<sequence>MGLIIINKLGNMKRIILIIMVTLLSLSSSVWGHIVIPYEDQPLSKINILKTQLDLQGTATISAQPLQLYQKGRVEAELEAEWVTVSVKNSKPSNDDWVAHRVAHQKDQRTKS</sequence>
<proteinExistence type="predicted"/>
<dbReference type="EMBL" id="JAATIP010000191">
    <property type="protein sequence ID" value="KAF4361612.1"/>
    <property type="molecule type" value="Genomic_DNA"/>
</dbReference>
<evidence type="ECO:0000256" key="1">
    <source>
        <dbReference type="SAM" id="MobiDB-lite"/>
    </source>
</evidence>
<evidence type="ECO:0000313" key="2">
    <source>
        <dbReference type="EMBL" id="KAF4361612.1"/>
    </source>
</evidence>
<protein>
    <submittedName>
        <fullName evidence="2">Uncharacterized protein</fullName>
    </submittedName>
</protein>
<feature type="compositionally biased region" description="Basic and acidic residues" evidence="1">
    <location>
        <begin position="93"/>
        <end position="112"/>
    </location>
</feature>
<dbReference type="AlphaFoldDB" id="A0A7J6ET53"/>
<dbReference type="Proteomes" id="UP000525078">
    <property type="component" value="Unassembled WGS sequence"/>
</dbReference>